<feature type="transmembrane region" description="Helical" evidence="1">
    <location>
        <begin position="61"/>
        <end position="85"/>
    </location>
</feature>
<dbReference type="EMBL" id="WBZJ01000001">
    <property type="protein sequence ID" value="KAB3523491.1"/>
    <property type="molecule type" value="Genomic_DNA"/>
</dbReference>
<evidence type="ECO:0008006" key="4">
    <source>
        <dbReference type="Google" id="ProtNLM"/>
    </source>
</evidence>
<evidence type="ECO:0000256" key="1">
    <source>
        <dbReference type="SAM" id="Phobius"/>
    </source>
</evidence>
<gene>
    <name evidence="2" type="ORF">F8377_05085</name>
</gene>
<name>A0ABQ6VK23_9CORY</name>
<accession>A0ABQ6VK23</accession>
<dbReference type="Proteomes" id="UP000436181">
    <property type="component" value="Unassembled WGS sequence"/>
</dbReference>
<comment type="caution">
    <text evidence="2">The sequence shown here is derived from an EMBL/GenBank/DDBJ whole genome shotgun (WGS) entry which is preliminary data.</text>
</comment>
<organism evidence="2 3">
    <name type="scientific">Corynebacterium zhongnanshanii</name>
    <dbReference type="NCBI Taxonomy" id="2768834"/>
    <lineage>
        <taxon>Bacteria</taxon>
        <taxon>Bacillati</taxon>
        <taxon>Actinomycetota</taxon>
        <taxon>Actinomycetes</taxon>
        <taxon>Mycobacteriales</taxon>
        <taxon>Corynebacteriaceae</taxon>
        <taxon>Corynebacterium</taxon>
    </lineage>
</organism>
<keyword evidence="1" id="KW-0472">Membrane</keyword>
<evidence type="ECO:0000313" key="2">
    <source>
        <dbReference type="EMBL" id="KAB3523491.1"/>
    </source>
</evidence>
<reference evidence="2 3" key="1">
    <citation type="submission" date="2019-10" db="EMBL/GenBank/DDBJ databases">
        <title>Corynebacterium sp novel species isolated from the respiratory tract of Marmot.</title>
        <authorList>
            <person name="Zhang G."/>
        </authorList>
    </citation>
    <scope>NUCLEOTIDE SEQUENCE [LARGE SCALE GENOMIC DNA]</scope>
    <source>
        <strain evidence="2 3">336</strain>
    </source>
</reference>
<sequence>MKVFDYAHASTTHGQAEEALAQPSVLASISSPREGESTDPRQTGFTEALASHGQLPVPRPVAGVGVGRGLCLLGAAGCVIWAVAVGLAGNVLLAVAVGVIAVALLAGVAVSHRAYRRRVALVERAWDNGWVRFAPARVGAVWVSHMSHHQGTKALDQDTRYYFQARVQVCSAEGEELFQFDSAPFSAPADRNGVPLDLHTAPTPLDLLEPEAFNGWTVARWIDGHEEHTATIATGLTRQQICAGLTHAGVR</sequence>
<proteinExistence type="predicted"/>
<keyword evidence="1" id="KW-0812">Transmembrane</keyword>
<keyword evidence="1" id="KW-1133">Transmembrane helix</keyword>
<dbReference type="RefSeq" id="WP_151841524.1">
    <property type="nucleotide sequence ID" value="NZ_CP061033.1"/>
</dbReference>
<keyword evidence="3" id="KW-1185">Reference proteome</keyword>
<feature type="transmembrane region" description="Helical" evidence="1">
    <location>
        <begin position="91"/>
        <end position="110"/>
    </location>
</feature>
<evidence type="ECO:0000313" key="3">
    <source>
        <dbReference type="Proteomes" id="UP000436181"/>
    </source>
</evidence>
<protein>
    <recommendedName>
        <fullName evidence="4">DUF4178 domain-containing protein</fullName>
    </recommendedName>
</protein>